<dbReference type="Pfam" id="PF00209">
    <property type="entry name" value="SNF"/>
    <property type="match status" value="2"/>
</dbReference>
<feature type="transmembrane region" description="Helical" evidence="7">
    <location>
        <begin position="86"/>
        <end position="114"/>
    </location>
</feature>
<dbReference type="PATRIC" id="fig|1703771.3.peg.75"/>
<feature type="transmembrane region" description="Helical" evidence="7">
    <location>
        <begin position="12"/>
        <end position="31"/>
    </location>
</feature>
<feature type="transmembrane region" description="Helical" evidence="7">
    <location>
        <begin position="221"/>
        <end position="245"/>
    </location>
</feature>
<dbReference type="GO" id="GO:0035725">
    <property type="term" value="P:sodium ion transmembrane transport"/>
    <property type="evidence" value="ECO:0007669"/>
    <property type="project" value="TreeGrafter"/>
</dbReference>
<feature type="transmembrane region" description="Helical" evidence="7">
    <location>
        <begin position="43"/>
        <end position="65"/>
    </location>
</feature>
<evidence type="ECO:0000313" key="8">
    <source>
        <dbReference type="EMBL" id="KPJ50949.1"/>
    </source>
</evidence>
<evidence type="ECO:0000313" key="9">
    <source>
        <dbReference type="Proteomes" id="UP000051124"/>
    </source>
</evidence>
<dbReference type="InterPro" id="IPR037272">
    <property type="entry name" value="SNS_sf"/>
</dbReference>
<dbReference type="AlphaFoldDB" id="A0A0S7WL99"/>
<comment type="subcellular location">
    <subcellularLocation>
        <location evidence="1">Membrane</location>
        <topology evidence="1">Multi-pass membrane protein</topology>
    </subcellularLocation>
</comment>
<proteinExistence type="inferred from homology"/>
<keyword evidence="6" id="KW-0769">Symport</keyword>
<dbReference type="Proteomes" id="UP000051124">
    <property type="component" value="Unassembled WGS sequence"/>
</dbReference>
<dbReference type="PANTHER" id="PTHR11616">
    <property type="entry name" value="SODIUM/CHLORIDE DEPENDENT TRANSPORTER"/>
    <property type="match status" value="1"/>
</dbReference>
<dbReference type="GO" id="GO:0005886">
    <property type="term" value="C:plasma membrane"/>
    <property type="evidence" value="ECO:0007669"/>
    <property type="project" value="TreeGrafter"/>
</dbReference>
<evidence type="ECO:0000256" key="5">
    <source>
        <dbReference type="ARBA" id="ARBA00023136"/>
    </source>
</evidence>
<evidence type="ECO:0000256" key="2">
    <source>
        <dbReference type="ARBA" id="ARBA00022448"/>
    </source>
</evidence>
<keyword evidence="4 7" id="KW-1133">Transmembrane helix</keyword>
<protein>
    <recommendedName>
        <fullName evidence="6">Transporter</fullName>
    </recommendedName>
</protein>
<dbReference type="EMBL" id="LIZT01000009">
    <property type="protein sequence ID" value="KPJ50949.1"/>
    <property type="molecule type" value="Genomic_DNA"/>
</dbReference>
<sequence length="489" mass="53711">MAEARERWSSRTSFVMAAIGAAIGLGNVWRFPYVCYANGGGAFLIPYFVALLTAGIPLMILEYSIGHRMQGGAPFTFRKLNRNFEWIGWFALLVVFVLATYYTVILAWCFNYLVHSVKLAWGADAKHFFESSLLQLSGSVGELGTVRLPILLGLVATWVWIYLSLFKGVKILGKIVIFTVTIPWAIIVIMVIRGLSLPGALTGLRFYLTPDFGALLRPGVWLAAYGQIFFSLSLAMGTLIVYASYLPKKSDIANNAYITSLADAGTSFFAGFAVFSTLGYLAQSMGVAVPEVTGSGFGLAFMTYPTAIRLLPIWAPFFGVLFFILLLTLGIDSAFSQVEPVIAGFTDKWNFSKKKVLPTVCIIAFVVGIVYTTKGGYYWLDIMDYFVVTVGLTLVGFLECIAVGWIFGAKRVRGWVNEVSEFTIGRWWDIVIKVVTPGILGISLFWEIAKLLTKGYGGYPLWASTIGVCVFGGIIVVSLLLGKLRGKEE</sequence>
<feature type="transmembrane region" description="Helical" evidence="7">
    <location>
        <begin position="385"/>
        <end position="409"/>
    </location>
</feature>
<evidence type="ECO:0000256" key="7">
    <source>
        <dbReference type="SAM" id="Phobius"/>
    </source>
</evidence>
<dbReference type="GO" id="GO:0015293">
    <property type="term" value="F:symporter activity"/>
    <property type="evidence" value="ECO:0007669"/>
    <property type="project" value="UniProtKB-KW"/>
</dbReference>
<organism evidence="8 9">
    <name type="scientific">candidate division TA06 bacterium DG_26</name>
    <dbReference type="NCBI Taxonomy" id="1703771"/>
    <lineage>
        <taxon>Bacteria</taxon>
        <taxon>Bacteria division TA06</taxon>
    </lineage>
</organism>
<accession>A0A0S7WL99</accession>
<keyword evidence="3 6" id="KW-0812">Transmembrane</keyword>
<keyword evidence="5 7" id="KW-0472">Membrane</keyword>
<keyword evidence="2 6" id="KW-0813">Transport</keyword>
<comment type="similarity">
    <text evidence="6">Belongs to the sodium:neurotransmitter symporter (SNF) (TC 2.A.22) family.</text>
</comment>
<feature type="transmembrane region" description="Helical" evidence="7">
    <location>
        <begin position="461"/>
        <end position="481"/>
    </location>
</feature>
<evidence type="ECO:0000256" key="1">
    <source>
        <dbReference type="ARBA" id="ARBA00004141"/>
    </source>
</evidence>
<dbReference type="CDD" id="cd10334">
    <property type="entry name" value="SLC6sbd_u1"/>
    <property type="match status" value="1"/>
</dbReference>
<dbReference type="PROSITE" id="PS00610">
    <property type="entry name" value="NA_NEUROTRAN_SYMP_1"/>
    <property type="match status" value="1"/>
</dbReference>
<feature type="transmembrane region" description="Helical" evidence="7">
    <location>
        <begin position="430"/>
        <end position="449"/>
    </location>
</feature>
<feature type="transmembrane region" description="Helical" evidence="7">
    <location>
        <begin position="356"/>
        <end position="373"/>
    </location>
</feature>
<gene>
    <name evidence="8" type="ORF">AMJ40_01350</name>
</gene>
<reference evidence="8 9" key="1">
    <citation type="journal article" date="2015" name="Microbiome">
        <title>Genomic resolution of linkages in carbon, nitrogen, and sulfur cycling among widespread estuary sediment bacteria.</title>
        <authorList>
            <person name="Baker B.J."/>
            <person name="Lazar C.S."/>
            <person name="Teske A.P."/>
            <person name="Dick G.J."/>
        </authorList>
    </citation>
    <scope>NUCLEOTIDE SEQUENCE [LARGE SCALE GENOMIC DNA]</scope>
    <source>
        <strain evidence="8">DG_26</strain>
    </source>
</reference>
<dbReference type="PANTHER" id="PTHR11616:SF240">
    <property type="entry name" value="BLOATED TUBULES, ISOFORM B-RELATED"/>
    <property type="match status" value="1"/>
</dbReference>
<feature type="transmembrane region" description="Helical" evidence="7">
    <location>
        <begin position="146"/>
        <end position="163"/>
    </location>
</feature>
<dbReference type="SUPFAM" id="SSF161070">
    <property type="entry name" value="SNF-like"/>
    <property type="match status" value="1"/>
</dbReference>
<dbReference type="PROSITE" id="PS50267">
    <property type="entry name" value="NA_NEUROTRAN_SYMP_3"/>
    <property type="match status" value="1"/>
</dbReference>
<name>A0A0S7WL99_UNCT6</name>
<evidence type="ECO:0000256" key="3">
    <source>
        <dbReference type="ARBA" id="ARBA00022692"/>
    </source>
</evidence>
<comment type="caution">
    <text evidence="8">The sequence shown here is derived from an EMBL/GenBank/DDBJ whole genome shotgun (WGS) entry which is preliminary data.</text>
</comment>
<dbReference type="PRINTS" id="PR00176">
    <property type="entry name" value="NANEUSMPORT"/>
</dbReference>
<dbReference type="InterPro" id="IPR000175">
    <property type="entry name" value="Na/ntran_symport"/>
</dbReference>
<evidence type="ECO:0000256" key="6">
    <source>
        <dbReference type="RuleBase" id="RU003732"/>
    </source>
</evidence>
<feature type="transmembrane region" description="Helical" evidence="7">
    <location>
        <begin position="175"/>
        <end position="201"/>
    </location>
</feature>
<feature type="transmembrane region" description="Helical" evidence="7">
    <location>
        <begin position="257"/>
        <end position="282"/>
    </location>
</feature>
<feature type="transmembrane region" description="Helical" evidence="7">
    <location>
        <begin position="313"/>
        <end position="335"/>
    </location>
</feature>
<dbReference type="NCBIfam" id="NF037979">
    <property type="entry name" value="Na_transp"/>
    <property type="match status" value="1"/>
</dbReference>
<evidence type="ECO:0000256" key="4">
    <source>
        <dbReference type="ARBA" id="ARBA00022989"/>
    </source>
</evidence>